<dbReference type="Proteomes" id="UP001165381">
    <property type="component" value="Unassembled WGS sequence"/>
</dbReference>
<gene>
    <name evidence="1" type="ORF">M3P09_02815</name>
</gene>
<sequence length="84" mass="10033">MMTDWKISNYTDPLHINQTWVYYTNPNFPNIHMSRSVDNPNQDHMATNNRLYYYYGVTNTFNVFGIPLVVQTNLTDAWKDYFTV</sequence>
<dbReference type="EMBL" id="JAMFLZ010000001">
    <property type="protein sequence ID" value="MCL6293908.1"/>
    <property type="molecule type" value="Genomic_DNA"/>
</dbReference>
<proteinExistence type="predicted"/>
<organism evidence="1 2">
    <name type="scientific">Jejuia spongiicola</name>
    <dbReference type="NCBI Taxonomy" id="2942207"/>
    <lineage>
        <taxon>Bacteria</taxon>
        <taxon>Pseudomonadati</taxon>
        <taxon>Bacteroidota</taxon>
        <taxon>Flavobacteriia</taxon>
        <taxon>Flavobacteriales</taxon>
        <taxon>Flavobacteriaceae</taxon>
        <taxon>Jejuia</taxon>
    </lineage>
</organism>
<evidence type="ECO:0000313" key="2">
    <source>
        <dbReference type="Proteomes" id="UP001165381"/>
    </source>
</evidence>
<accession>A0ABT0QAF3</accession>
<protein>
    <submittedName>
        <fullName evidence="1">Uncharacterized protein</fullName>
    </submittedName>
</protein>
<keyword evidence="2" id="KW-1185">Reference proteome</keyword>
<dbReference type="RefSeq" id="WP_249971939.1">
    <property type="nucleotide sequence ID" value="NZ_JAMFLZ010000001.1"/>
</dbReference>
<name>A0ABT0QAF3_9FLAO</name>
<comment type="caution">
    <text evidence="1">The sequence shown here is derived from an EMBL/GenBank/DDBJ whole genome shotgun (WGS) entry which is preliminary data.</text>
</comment>
<reference evidence="1" key="1">
    <citation type="submission" date="2022-05" db="EMBL/GenBank/DDBJ databases">
        <authorList>
            <person name="Park J.-S."/>
        </authorList>
    </citation>
    <scope>NUCLEOTIDE SEQUENCE</scope>
    <source>
        <strain evidence="1">2012CJ34-3</strain>
    </source>
</reference>
<evidence type="ECO:0000313" key="1">
    <source>
        <dbReference type="EMBL" id="MCL6293908.1"/>
    </source>
</evidence>